<organism evidence="5 6">
    <name type="scientific">Neptunicella marina</name>
    <dbReference type="NCBI Taxonomy" id="2125989"/>
    <lineage>
        <taxon>Bacteria</taxon>
        <taxon>Pseudomonadati</taxon>
        <taxon>Pseudomonadota</taxon>
        <taxon>Gammaproteobacteria</taxon>
        <taxon>Alteromonadales</taxon>
        <taxon>Alteromonadaceae</taxon>
        <taxon>Neptunicella</taxon>
    </lineage>
</organism>
<gene>
    <name evidence="5" type="ORF">H8B19_09090</name>
</gene>
<evidence type="ECO:0000256" key="2">
    <source>
        <dbReference type="ARBA" id="ARBA00023015"/>
    </source>
</evidence>
<evidence type="ECO:0000256" key="3">
    <source>
        <dbReference type="ARBA" id="ARBA00023125"/>
    </source>
</evidence>
<evidence type="ECO:0000256" key="1">
    <source>
        <dbReference type="ARBA" id="ARBA00011046"/>
    </source>
</evidence>
<protein>
    <submittedName>
        <fullName evidence="5">BlaI/MecI/CopY family transcriptional regulator</fullName>
    </submittedName>
</protein>
<dbReference type="InterPro" id="IPR036388">
    <property type="entry name" value="WH-like_DNA-bd_sf"/>
</dbReference>
<sequence>MTEISKAEFDVLNALWEGYPASANDIIERLNKQKDWHDKTVKTLLSRLVKKQAIKFESQDRRYWYSPLIERESYVVHESKSLISRLFEGRVAPLVAGFARDDSLSRQDINELKALIEKWEKDNG</sequence>
<keyword evidence="2" id="KW-0805">Transcription regulation</keyword>
<keyword evidence="3" id="KW-0238">DNA-binding</keyword>
<dbReference type="Gene3D" id="1.10.4040.10">
    <property type="entry name" value="Penicillinase repressor domain"/>
    <property type="match status" value="1"/>
</dbReference>
<dbReference type="SUPFAM" id="SSF46785">
    <property type="entry name" value="Winged helix' DNA-binding domain"/>
    <property type="match status" value="1"/>
</dbReference>
<evidence type="ECO:0000256" key="4">
    <source>
        <dbReference type="ARBA" id="ARBA00023163"/>
    </source>
</evidence>
<dbReference type="InterPro" id="IPR036390">
    <property type="entry name" value="WH_DNA-bd_sf"/>
</dbReference>
<evidence type="ECO:0000313" key="5">
    <source>
        <dbReference type="EMBL" id="MBC3766033.1"/>
    </source>
</evidence>
<dbReference type="RefSeq" id="WP_186506508.1">
    <property type="nucleotide sequence ID" value="NZ_JACNEP010000006.1"/>
</dbReference>
<dbReference type="Pfam" id="PF03965">
    <property type="entry name" value="Penicillinase_R"/>
    <property type="match status" value="1"/>
</dbReference>
<keyword evidence="4" id="KW-0804">Transcription</keyword>
<keyword evidence="6" id="KW-1185">Reference proteome</keyword>
<dbReference type="EMBL" id="JACNEP010000006">
    <property type="protein sequence ID" value="MBC3766033.1"/>
    <property type="molecule type" value="Genomic_DNA"/>
</dbReference>
<dbReference type="AlphaFoldDB" id="A0A8J6IV29"/>
<reference evidence="5" key="1">
    <citation type="journal article" date="2018" name="Int. J. Syst. Evol. Microbiol.">
        <title>Neptunicella marina gen. nov., sp. nov., isolated from surface seawater.</title>
        <authorList>
            <person name="Liu X."/>
            <person name="Lai Q."/>
            <person name="Du Y."/>
            <person name="Zhang X."/>
            <person name="Liu Z."/>
            <person name="Sun F."/>
            <person name="Shao Z."/>
        </authorList>
    </citation>
    <scope>NUCLEOTIDE SEQUENCE</scope>
    <source>
        <strain evidence="5">S27-2</strain>
    </source>
</reference>
<proteinExistence type="inferred from homology"/>
<comment type="caution">
    <text evidence="5">The sequence shown here is derived from an EMBL/GenBank/DDBJ whole genome shotgun (WGS) entry which is preliminary data.</text>
</comment>
<accession>A0A8J6IV29</accession>
<dbReference type="Proteomes" id="UP000601768">
    <property type="component" value="Unassembled WGS sequence"/>
</dbReference>
<dbReference type="InterPro" id="IPR005650">
    <property type="entry name" value="BlaI_family"/>
</dbReference>
<dbReference type="Gene3D" id="1.10.10.10">
    <property type="entry name" value="Winged helix-like DNA-binding domain superfamily/Winged helix DNA-binding domain"/>
    <property type="match status" value="1"/>
</dbReference>
<reference evidence="5" key="2">
    <citation type="submission" date="2020-08" db="EMBL/GenBank/DDBJ databases">
        <authorList>
            <person name="Lai Q."/>
        </authorList>
    </citation>
    <scope>NUCLEOTIDE SEQUENCE</scope>
    <source>
        <strain evidence="5">S27-2</strain>
    </source>
</reference>
<name>A0A8J6IV29_9ALTE</name>
<dbReference type="GO" id="GO:0045892">
    <property type="term" value="P:negative regulation of DNA-templated transcription"/>
    <property type="evidence" value="ECO:0007669"/>
    <property type="project" value="InterPro"/>
</dbReference>
<evidence type="ECO:0000313" key="6">
    <source>
        <dbReference type="Proteomes" id="UP000601768"/>
    </source>
</evidence>
<comment type="similarity">
    <text evidence="1">Belongs to the BlaI transcriptional regulatory family.</text>
</comment>
<dbReference type="GO" id="GO:0003677">
    <property type="term" value="F:DNA binding"/>
    <property type="evidence" value="ECO:0007669"/>
    <property type="project" value="UniProtKB-KW"/>
</dbReference>
<dbReference type="PIRSF" id="PIRSF019455">
    <property type="entry name" value="CopR_AtkY"/>
    <property type="match status" value="1"/>
</dbReference>